<proteinExistence type="predicted"/>
<gene>
    <name evidence="2" type="ORF">E8E13_007809</name>
</gene>
<organism evidence="2 3">
    <name type="scientific">Curvularia kusanoi</name>
    <name type="common">Cochliobolus kusanoi</name>
    <dbReference type="NCBI Taxonomy" id="90978"/>
    <lineage>
        <taxon>Eukaryota</taxon>
        <taxon>Fungi</taxon>
        <taxon>Dikarya</taxon>
        <taxon>Ascomycota</taxon>
        <taxon>Pezizomycotina</taxon>
        <taxon>Dothideomycetes</taxon>
        <taxon>Pleosporomycetidae</taxon>
        <taxon>Pleosporales</taxon>
        <taxon>Pleosporineae</taxon>
        <taxon>Pleosporaceae</taxon>
        <taxon>Curvularia</taxon>
    </lineage>
</organism>
<comment type="caution">
    <text evidence="2">The sequence shown here is derived from an EMBL/GenBank/DDBJ whole genome shotgun (WGS) entry which is preliminary data.</text>
</comment>
<dbReference type="EMBL" id="SWKU01000011">
    <property type="protein sequence ID" value="KAF3002559.1"/>
    <property type="molecule type" value="Genomic_DNA"/>
</dbReference>
<evidence type="ECO:0000313" key="3">
    <source>
        <dbReference type="Proteomes" id="UP000801428"/>
    </source>
</evidence>
<feature type="region of interest" description="Disordered" evidence="1">
    <location>
        <begin position="228"/>
        <end position="289"/>
    </location>
</feature>
<feature type="compositionally biased region" description="Basic and acidic residues" evidence="1">
    <location>
        <begin position="262"/>
        <end position="289"/>
    </location>
</feature>
<evidence type="ECO:0000256" key="1">
    <source>
        <dbReference type="SAM" id="MobiDB-lite"/>
    </source>
</evidence>
<feature type="compositionally biased region" description="Low complexity" evidence="1">
    <location>
        <begin position="111"/>
        <end position="125"/>
    </location>
</feature>
<feature type="region of interest" description="Disordered" evidence="1">
    <location>
        <begin position="149"/>
        <end position="189"/>
    </location>
</feature>
<dbReference type="OrthoDB" id="3921377at2759"/>
<dbReference type="AlphaFoldDB" id="A0A9P4WBB0"/>
<feature type="region of interest" description="Disordered" evidence="1">
    <location>
        <begin position="1"/>
        <end position="129"/>
    </location>
</feature>
<name>A0A9P4WBB0_CURKU</name>
<dbReference type="Proteomes" id="UP000801428">
    <property type="component" value="Unassembled WGS sequence"/>
</dbReference>
<keyword evidence="3" id="KW-1185">Reference proteome</keyword>
<reference evidence="2" key="1">
    <citation type="submission" date="2019-04" db="EMBL/GenBank/DDBJ databases">
        <title>Sequencing of skin fungus with MAO and IRED activity.</title>
        <authorList>
            <person name="Marsaioli A.J."/>
            <person name="Bonatto J.M.C."/>
            <person name="Reis Junior O."/>
        </authorList>
    </citation>
    <scope>NUCLEOTIDE SEQUENCE</scope>
    <source>
        <strain evidence="2">30M1</strain>
    </source>
</reference>
<accession>A0A9P4WBB0</accession>
<protein>
    <submittedName>
        <fullName evidence="2">Uncharacterized protein</fullName>
    </submittedName>
</protein>
<sequence>MASLRVPAPTPVPTSTLAKRRSFHMPLSSHGMPKAPRALSPERPHRFSAIILPNSPAESSPMTPRSPGPMSPPMSAKSFGTFIDSAPSTPAYSPREVSEEWGNSQITILRPMSSSSLPTSPTEPSWEMMAPVKQPPAVTVAEGRGLARPKLSAASSMPFALSKPTKRNKPSVPARAITDVSKTSKSISEEDLLRREADAKARRLVEAEEAIAASDLVAVTVPVAVSKRQEAGDKQQPEPSPKTDSAPLGKLATRMKSLLRRNTSEKKKEKKVKPPQEFDRLEDAHWTEM</sequence>
<evidence type="ECO:0000313" key="2">
    <source>
        <dbReference type="EMBL" id="KAF3002559.1"/>
    </source>
</evidence>